<feature type="compositionally biased region" description="Low complexity" evidence="1">
    <location>
        <begin position="321"/>
        <end position="333"/>
    </location>
</feature>
<feature type="transmembrane region" description="Helical" evidence="2">
    <location>
        <begin position="222"/>
        <end position="241"/>
    </location>
</feature>
<feature type="region of interest" description="Disordered" evidence="1">
    <location>
        <begin position="572"/>
        <end position="605"/>
    </location>
</feature>
<feature type="compositionally biased region" description="Polar residues" evidence="1">
    <location>
        <begin position="336"/>
        <end position="348"/>
    </location>
</feature>
<name>A0A7S0I3D9_9CRYP</name>
<evidence type="ECO:0000313" key="3">
    <source>
        <dbReference type="EMBL" id="CAD8509811.1"/>
    </source>
</evidence>
<feature type="compositionally biased region" description="Basic and acidic residues" evidence="1">
    <location>
        <begin position="589"/>
        <end position="598"/>
    </location>
</feature>
<feature type="transmembrane region" description="Helical" evidence="2">
    <location>
        <begin position="16"/>
        <end position="35"/>
    </location>
</feature>
<sequence>MVVTSVAVLADEKDDVVSSSCTVLAVSWLTYFVLIQSLQNSFLHTGWLQTTVGMSGSASVVLAVIASIFVVLEYSDFGVLFGTMSVIANLVSVSGSCCWELYFLTHNKISEMHDSVKWGLVSVVILCIGLDLSFIFLEIYGGLMLTFFMSCLFAVLLPLIWFSNFIQFPSFGGEQVDVLLHVFGNFLVKHKEAADQKIYDQLHTARKFASNLQGHVCMEERLYVLLAGYAFVVHIYLSARLLEDNDFNLGFLTCFLMLTLPVVGSLIVSKDKQLSKEERKRHLNEIMFSCESVLNMIDSTRAQMQTLKVLSPLPARGNQPSSSSDSVDAVSLSRHCGTSSGNLNGSESTKLAELTSKIQDLQKQEHRSREEVSRYISMVDRQRGEIEVKNRKISQLEEQNRDLKQVNSQLSTQLTSSKSTSSDINGSHVSLKASHSSGKEQAGQDGSRAGEHEKQVEALSMQVEELRKRVSETEAERVQAQLSSEREVVLLRSELGLSERSRTQLEAEASSLRVKAAELEALLSQSNTKLEEALKSLKETGNCSREEQVKGDGTLSSSPIHVNRVLLGAGAKEGSKRAAFTSPRISQEGQKEGEKSQEGGELAAVSSPVAAVEHLNLEQLEASKDDSLWCF</sequence>
<gene>
    <name evidence="3" type="ORF">HPHI1048_LOCUS24396</name>
</gene>
<protein>
    <submittedName>
        <fullName evidence="3">Uncharacterized protein</fullName>
    </submittedName>
</protein>
<keyword evidence="2" id="KW-1133">Transmembrane helix</keyword>
<proteinExistence type="predicted"/>
<reference evidence="3" key="1">
    <citation type="submission" date="2021-01" db="EMBL/GenBank/DDBJ databases">
        <authorList>
            <person name="Corre E."/>
            <person name="Pelletier E."/>
            <person name="Niang G."/>
            <person name="Scheremetjew M."/>
            <person name="Finn R."/>
            <person name="Kale V."/>
            <person name="Holt S."/>
            <person name="Cochrane G."/>
            <person name="Meng A."/>
            <person name="Brown T."/>
            <person name="Cohen L."/>
        </authorList>
    </citation>
    <scope>NUCLEOTIDE SEQUENCE</scope>
    <source>
        <strain evidence="3">CCMP325</strain>
    </source>
</reference>
<feature type="transmembrane region" description="Helical" evidence="2">
    <location>
        <begin position="143"/>
        <end position="162"/>
    </location>
</feature>
<organism evidence="3">
    <name type="scientific">Hanusia phi</name>
    <dbReference type="NCBI Taxonomy" id="3032"/>
    <lineage>
        <taxon>Eukaryota</taxon>
        <taxon>Cryptophyceae</taxon>
        <taxon>Pyrenomonadales</taxon>
        <taxon>Geminigeraceae</taxon>
        <taxon>Hanusia</taxon>
    </lineage>
</organism>
<keyword evidence="2" id="KW-0472">Membrane</keyword>
<keyword evidence="2" id="KW-0812">Transmembrane</keyword>
<feature type="region of interest" description="Disordered" evidence="1">
    <location>
        <begin position="407"/>
        <end position="454"/>
    </location>
</feature>
<evidence type="ECO:0000256" key="2">
    <source>
        <dbReference type="SAM" id="Phobius"/>
    </source>
</evidence>
<dbReference type="EMBL" id="HBEO01035950">
    <property type="protein sequence ID" value="CAD8509811.1"/>
    <property type="molecule type" value="Transcribed_RNA"/>
</dbReference>
<feature type="transmembrane region" description="Helical" evidence="2">
    <location>
        <begin position="47"/>
        <end position="72"/>
    </location>
</feature>
<accession>A0A7S0I3D9</accession>
<feature type="compositionally biased region" description="Polar residues" evidence="1">
    <location>
        <begin position="423"/>
        <end position="436"/>
    </location>
</feature>
<dbReference type="AlphaFoldDB" id="A0A7S0I3D9"/>
<feature type="compositionally biased region" description="Low complexity" evidence="1">
    <location>
        <begin position="408"/>
        <end position="422"/>
    </location>
</feature>
<feature type="region of interest" description="Disordered" evidence="1">
    <location>
        <begin position="312"/>
        <end position="348"/>
    </location>
</feature>
<feature type="transmembrane region" description="Helical" evidence="2">
    <location>
        <begin position="78"/>
        <end position="104"/>
    </location>
</feature>
<feature type="transmembrane region" description="Helical" evidence="2">
    <location>
        <begin position="247"/>
        <end position="269"/>
    </location>
</feature>
<feature type="transmembrane region" description="Helical" evidence="2">
    <location>
        <begin position="116"/>
        <end position="137"/>
    </location>
</feature>
<evidence type="ECO:0000256" key="1">
    <source>
        <dbReference type="SAM" id="MobiDB-lite"/>
    </source>
</evidence>